<dbReference type="Pfam" id="PF00171">
    <property type="entry name" value="Aldedh"/>
    <property type="match status" value="1"/>
</dbReference>
<protein>
    <recommendedName>
        <fullName evidence="3">Aldehyde dehydrogenase domain-containing protein</fullName>
    </recommendedName>
</protein>
<sequence length="91" mass="9275">MTDHTPRPFDVDSLPQGLLIGGRWLPATGGATFPVENPVTGEPVARVADAGTTDALDVLGTAVGAQPQWAATSPRRRPSRAGGVGSSRVSA</sequence>
<feature type="region of interest" description="Disordered" evidence="2">
    <location>
        <begin position="66"/>
        <end position="91"/>
    </location>
</feature>
<comment type="caution">
    <text evidence="4">The sequence shown here is derived from an EMBL/GenBank/DDBJ whole genome shotgun (WGS) entry which is preliminary data.</text>
</comment>
<dbReference type="GO" id="GO:0016491">
    <property type="term" value="F:oxidoreductase activity"/>
    <property type="evidence" value="ECO:0007669"/>
    <property type="project" value="UniProtKB-KW"/>
</dbReference>
<dbReference type="SUPFAM" id="SSF53720">
    <property type="entry name" value="ALDH-like"/>
    <property type="match status" value="1"/>
</dbReference>
<keyword evidence="1" id="KW-0560">Oxidoreductase</keyword>
<feature type="domain" description="Aldehyde dehydrogenase" evidence="3">
    <location>
        <begin position="24"/>
        <end position="77"/>
    </location>
</feature>
<organism evidence="4 5">
    <name type="scientific">Streptomyces fulvorobeus</name>
    <dbReference type="NCBI Taxonomy" id="284028"/>
    <lineage>
        <taxon>Bacteria</taxon>
        <taxon>Bacillati</taxon>
        <taxon>Actinomycetota</taxon>
        <taxon>Actinomycetes</taxon>
        <taxon>Kitasatosporales</taxon>
        <taxon>Streptomycetaceae</taxon>
        <taxon>Streptomyces</taxon>
    </lineage>
</organism>
<dbReference type="RefSeq" id="WP_246353288.1">
    <property type="nucleotide sequence ID" value="NZ_BAAAUE010000021.1"/>
</dbReference>
<dbReference type="InterPro" id="IPR016162">
    <property type="entry name" value="Ald_DH_N"/>
</dbReference>
<evidence type="ECO:0000313" key="4">
    <source>
        <dbReference type="EMBL" id="GFN01313.1"/>
    </source>
</evidence>
<dbReference type="Gene3D" id="3.40.605.10">
    <property type="entry name" value="Aldehyde Dehydrogenase, Chain A, domain 1"/>
    <property type="match status" value="1"/>
</dbReference>
<evidence type="ECO:0000313" key="5">
    <source>
        <dbReference type="Proteomes" id="UP000498980"/>
    </source>
</evidence>
<proteinExistence type="predicted"/>
<accession>A0A7J0CFN1</accession>
<dbReference type="InterPro" id="IPR015590">
    <property type="entry name" value="Aldehyde_DH_dom"/>
</dbReference>
<dbReference type="Proteomes" id="UP000498980">
    <property type="component" value="Unassembled WGS sequence"/>
</dbReference>
<dbReference type="EMBL" id="BLWC01000001">
    <property type="protein sequence ID" value="GFN01313.1"/>
    <property type="molecule type" value="Genomic_DNA"/>
</dbReference>
<evidence type="ECO:0000256" key="2">
    <source>
        <dbReference type="SAM" id="MobiDB-lite"/>
    </source>
</evidence>
<evidence type="ECO:0000259" key="3">
    <source>
        <dbReference type="Pfam" id="PF00171"/>
    </source>
</evidence>
<gene>
    <name evidence="4" type="ORF">Sfulv_61230</name>
</gene>
<dbReference type="InterPro" id="IPR016161">
    <property type="entry name" value="Ald_DH/histidinol_DH"/>
</dbReference>
<reference evidence="4 5" key="1">
    <citation type="submission" date="2020-05" db="EMBL/GenBank/DDBJ databases">
        <title>Whole genome shotgun sequence of Streptomyces fulvorobeus NBRC 15897.</title>
        <authorList>
            <person name="Komaki H."/>
            <person name="Tamura T."/>
        </authorList>
    </citation>
    <scope>NUCLEOTIDE SEQUENCE [LARGE SCALE GENOMIC DNA]</scope>
    <source>
        <strain evidence="4 5">NBRC 15897</strain>
    </source>
</reference>
<name>A0A7J0CFN1_9ACTN</name>
<keyword evidence="5" id="KW-1185">Reference proteome</keyword>
<dbReference type="AlphaFoldDB" id="A0A7J0CFN1"/>
<evidence type="ECO:0000256" key="1">
    <source>
        <dbReference type="ARBA" id="ARBA00023002"/>
    </source>
</evidence>